<dbReference type="InterPro" id="IPR010987">
    <property type="entry name" value="Glutathione-S-Trfase_C-like"/>
</dbReference>
<protein>
    <submittedName>
        <fullName evidence="3">Glutathione S-transferase family protein</fullName>
    </submittedName>
</protein>
<dbReference type="Pfam" id="PF13417">
    <property type="entry name" value="GST_N_3"/>
    <property type="match status" value="1"/>
</dbReference>
<dbReference type="InterPro" id="IPR004046">
    <property type="entry name" value="GST_C"/>
</dbReference>
<reference evidence="4" key="1">
    <citation type="journal article" date="2024" name="Toxins">
        <title>Genome Sequence Analysis of Native Xenorhabdus Strains Isolated from Entomopathogenic Nematodes in Argentina.</title>
        <authorList>
            <person name="Palma L."/>
            <person name="Frizzo L."/>
            <person name="Kaiser S."/>
            <person name="Berry C."/>
            <person name="Caballero P."/>
            <person name="Bode H.B."/>
            <person name="Del Valle E.E."/>
        </authorList>
    </citation>
    <scope>NUCLEOTIDE SEQUENCE [LARGE SCALE GENOMIC DNA]</scope>
    <source>
        <strain evidence="4">12</strain>
    </source>
</reference>
<feature type="non-terminal residue" evidence="3">
    <location>
        <position position="201"/>
    </location>
</feature>
<dbReference type="Gene3D" id="1.20.1050.10">
    <property type="match status" value="1"/>
</dbReference>
<comment type="caution">
    <text evidence="3">The sequence shown here is derived from an EMBL/GenBank/DDBJ whole genome shotgun (WGS) entry which is preliminary data.</text>
</comment>
<dbReference type="Pfam" id="PF00043">
    <property type="entry name" value="GST_C"/>
    <property type="match status" value="1"/>
</dbReference>
<dbReference type="SFLD" id="SFLDG00358">
    <property type="entry name" value="Main_(cytGST)"/>
    <property type="match status" value="1"/>
</dbReference>
<proteinExistence type="predicted"/>
<name>A0ABU4SD00_9GAMM</name>
<dbReference type="InterPro" id="IPR036282">
    <property type="entry name" value="Glutathione-S-Trfase_C_sf"/>
</dbReference>
<dbReference type="SUPFAM" id="SSF52833">
    <property type="entry name" value="Thioredoxin-like"/>
    <property type="match status" value="1"/>
</dbReference>
<gene>
    <name evidence="3" type="ORF">FE392_15235</name>
</gene>
<accession>A0ABU4SD00</accession>
<dbReference type="PANTHER" id="PTHR44051">
    <property type="entry name" value="GLUTATHIONE S-TRANSFERASE-RELATED"/>
    <property type="match status" value="1"/>
</dbReference>
<dbReference type="CDD" id="cd03046">
    <property type="entry name" value="GST_N_GTT1_like"/>
    <property type="match status" value="1"/>
</dbReference>
<sequence>MKIYTYPKSRSLRVLWAIEEIGVACDSVKVDLFDPNSDMKSPHPQGKVPFMTNEDISISETLAICIYLCEKYAGEALYPAKIEEKAIVNSWLSFALTDLEAPVMGLLKQLMFVPENKRSPDILDYFRSEATKVVSQVKLNGNDTWIAGKNFTLADIFMSHTLLWAKFGGISMDKNIEHYIDRAMNRPAFLIAQEGGLRPIQ</sequence>
<dbReference type="PANTHER" id="PTHR44051:SF8">
    <property type="entry name" value="GLUTATHIONE S-TRANSFERASE GSTA"/>
    <property type="match status" value="1"/>
</dbReference>
<feature type="domain" description="GST N-terminal" evidence="1">
    <location>
        <begin position="1"/>
        <end position="76"/>
    </location>
</feature>
<dbReference type="Proteomes" id="UP001271890">
    <property type="component" value="Unassembled WGS sequence"/>
</dbReference>
<evidence type="ECO:0000313" key="4">
    <source>
        <dbReference type="Proteomes" id="UP001271890"/>
    </source>
</evidence>
<organism evidence="3 4">
    <name type="scientific">Xenorhabdus santafensis</name>
    <dbReference type="NCBI Taxonomy" id="2582833"/>
    <lineage>
        <taxon>Bacteria</taxon>
        <taxon>Pseudomonadati</taxon>
        <taxon>Pseudomonadota</taxon>
        <taxon>Gammaproteobacteria</taxon>
        <taxon>Enterobacterales</taxon>
        <taxon>Morganellaceae</taxon>
        <taxon>Xenorhabdus</taxon>
    </lineage>
</organism>
<dbReference type="RefSeq" id="WP_319931072.1">
    <property type="nucleotide sequence ID" value="NZ_VCDN01000063.1"/>
</dbReference>
<evidence type="ECO:0000259" key="2">
    <source>
        <dbReference type="PROSITE" id="PS50405"/>
    </source>
</evidence>
<evidence type="ECO:0000313" key="3">
    <source>
        <dbReference type="EMBL" id="MDX7988667.1"/>
    </source>
</evidence>
<dbReference type="EMBL" id="VCDN01000063">
    <property type="protein sequence ID" value="MDX7988667.1"/>
    <property type="molecule type" value="Genomic_DNA"/>
</dbReference>
<dbReference type="InterPro" id="IPR040079">
    <property type="entry name" value="Glutathione_S-Trfase"/>
</dbReference>
<dbReference type="InterPro" id="IPR036249">
    <property type="entry name" value="Thioredoxin-like_sf"/>
</dbReference>
<dbReference type="Gene3D" id="3.40.30.10">
    <property type="entry name" value="Glutaredoxin"/>
    <property type="match status" value="1"/>
</dbReference>
<dbReference type="SFLD" id="SFLDS00019">
    <property type="entry name" value="Glutathione_Transferase_(cytos"/>
    <property type="match status" value="1"/>
</dbReference>
<dbReference type="SUPFAM" id="SSF47616">
    <property type="entry name" value="GST C-terminal domain-like"/>
    <property type="match status" value="1"/>
</dbReference>
<dbReference type="PROSITE" id="PS50404">
    <property type="entry name" value="GST_NTER"/>
    <property type="match status" value="1"/>
</dbReference>
<dbReference type="InterPro" id="IPR004045">
    <property type="entry name" value="Glutathione_S-Trfase_N"/>
</dbReference>
<dbReference type="PROSITE" id="PS50405">
    <property type="entry name" value="GST_CTER"/>
    <property type="match status" value="1"/>
</dbReference>
<feature type="domain" description="GST C-terminal" evidence="2">
    <location>
        <begin position="81"/>
        <end position="201"/>
    </location>
</feature>
<evidence type="ECO:0000259" key="1">
    <source>
        <dbReference type="PROSITE" id="PS50404"/>
    </source>
</evidence>
<keyword evidence="4" id="KW-1185">Reference proteome</keyword>